<evidence type="ECO:0000256" key="7">
    <source>
        <dbReference type="ARBA" id="ARBA00023078"/>
    </source>
</evidence>
<accession>A0A6M8AZ96</accession>
<evidence type="ECO:0000313" key="11">
    <source>
        <dbReference type="EMBL" id="QKD76431.1"/>
    </source>
</evidence>
<comment type="function">
    <text evidence="1 10">Seems to be required for the assembly of the photosystem I complex.</text>
</comment>
<sequence length="184" mass="21260">MNWESEWFRIELIRGSRRISNFFWAFILLSGAPGFPPVGLSSYFGKDLISFLSYEQIVFILQGIVMCFYGIAGSAFSLYLWGTIFWNIGSGYNKFDKGKGIVCIYRWGFLGKNRRIRIESSMKDIEAIGMEVQEGFYPRRTLRLKIKGQQDVPLTYIGENLTLREIEEEAAELARFLQISIEGF</sequence>
<comment type="subcellular location">
    <subcellularLocation>
        <location evidence="9">Plastid thylakoid membrane</location>
        <topology evidence="9">Multi-pass membrane protein</topology>
    </subcellularLocation>
    <subcellularLocation>
        <location evidence="10">Plastid</location>
        <location evidence="10">Chloroplast thylakoid membrane</location>
        <topology evidence="10">Multi-pass membrane protein</topology>
    </subcellularLocation>
</comment>
<keyword evidence="6 10" id="KW-1133">Transmembrane helix</keyword>
<dbReference type="EMBL" id="MN544310">
    <property type="protein sequence ID" value="QKD76431.1"/>
    <property type="molecule type" value="Genomic_DNA"/>
</dbReference>
<comment type="similarity">
    <text evidence="2 10">Belongs to the Ycf4 family.</text>
</comment>
<protein>
    <recommendedName>
        <fullName evidence="3 10">Photosystem I assembly protein Ycf4</fullName>
    </recommendedName>
</protein>
<keyword evidence="5 10" id="KW-0812">Transmembrane</keyword>
<keyword evidence="11" id="KW-0150">Chloroplast</keyword>
<dbReference type="GO" id="GO:0009522">
    <property type="term" value="C:photosystem I"/>
    <property type="evidence" value="ECO:0007669"/>
    <property type="project" value="InterPro"/>
</dbReference>
<gene>
    <name evidence="10 11" type="primary">ycf4</name>
</gene>
<organism evidence="11">
    <name type="scientific">Anthoceros punctatus</name>
    <name type="common">Hornwort</name>
    <dbReference type="NCBI Taxonomy" id="3234"/>
    <lineage>
        <taxon>Eukaryota</taxon>
        <taxon>Viridiplantae</taxon>
        <taxon>Streptophyta</taxon>
        <taxon>Embryophyta</taxon>
        <taxon>Anthocerotophyta</taxon>
        <taxon>Anthocerotopsida</taxon>
        <taxon>Anthocerotidae</taxon>
        <taxon>Anthocerotales</taxon>
        <taxon>Anthocerotaceae</taxon>
        <taxon>Anthoceros</taxon>
    </lineage>
</organism>
<evidence type="ECO:0000256" key="10">
    <source>
        <dbReference type="HAMAP-Rule" id="MF_00437"/>
    </source>
</evidence>
<reference evidence="11" key="2">
    <citation type="journal article" date="2020" name="Nat. Plants">
        <title>Anthoceros genomes illuminate the origin of land plants and the unique biology of hornworts.</title>
        <authorList>
            <person name="Li F.W."/>
            <person name="Nishiyama T."/>
            <person name="Waller M."/>
            <person name="Frangedakis E."/>
            <person name="Keller J."/>
            <person name="Li Z."/>
            <person name="Fernandez-Pozo N."/>
            <person name="Barker M.S."/>
            <person name="Bennett T."/>
            <person name="Blazquez M.A."/>
            <person name="Cheng S."/>
            <person name="Cuming A.C."/>
            <person name="de Vries J."/>
            <person name="de Vries S."/>
            <person name="Delaux P.M."/>
            <person name="Diop I.S."/>
            <person name="Harrison C.J."/>
            <person name="Hauser D."/>
            <person name="Hernandez-Garcia J."/>
            <person name="Kirbis A."/>
            <person name="Meeks J.C."/>
            <person name="Monte I."/>
            <person name="Mutte S.K."/>
            <person name="Neubauer A."/>
            <person name="Quandt D."/>
            <person name="Robison T."/>
            <person name="Shimamura M."/>
            <person name="Rensing S.A."/>
            <person name="Villarreal J.C."/>
            <person name="Weijers D."/>
            <person name="Wicke S."/>
            <person name="Wong G.K."/>
            <person name="Sakakibara K."/>
            <person name="Szovenyi P."/>
        </authorList>
    </citation>
    <scope>NUCLEOTIDE SEQUENCE</scope>
</reference>
<keyword evidence="11" id="KW-0934">Plastid</keyword>
<reference evidence="11" key="1">
    <citation type="submission" date="2019-10" db="EMBL/GenBank/DDBJ databases">
        <authorList>
            <person name="Robison T.A."/>
            <person name="Li F.-W."/>
        </authorList>
    </citation>
    <scope>NUCLEOTIDE SEQUENCE</scope>
</reference>
<evidence type="ECO:0000256" key="3">
    <source>
        <dbReference type="ARBA" id="ARBA00015395"/>
    </source>
</evidence>
<dbReference type="GO" id="GO:0009535">
    <property type="term" value="C:chloroplast thylakoid membrane"/>
    <property type="evidence" value="ECO:0007669"/>
    <property type="project" value="UniProtKB-SubCell"/>
</dbReference>
<evidence type="ECO:0000256" key="8">
    <source>
        <dbReference type="ARBA" id="ARBA00023136"/>
    </source>
</evidence>
<evidence type="ECO:0000256" key="6">
    <source>
        <dbReference type="ARBA" id="ARBA00022989"/>
    </source>
</evidence>
<keyword evidence="8 10" id="KW-0472">Membrane</keyword>
<dbReference type="PANTHER" id="PTHR33288:SF4">
    <property type="entry name" value="PHOTOSYSTEM I ASSEMBLY PROTEIN YCF4"/>
    <property type="match status" value="1"/>
</dbReference>
<evidence type="ECO:0000256" key="9">
    <source>
        <dbReference type="ARBA" id="ARBA00046286"/>
    </source>
</evidence>
<evidence type="ECO:0000256" key="2">
    <source>
        <dbReference type="ARBA" id="ARBA00008198"/>
    </source>
</evidence>
<name>A0A6M8AZ96_ANTPU</name>
<evidence type="ECO:0000256" key="4">
    <source>
        <dbReference type="ARBA" id="ARBA00022531"/>
    </source>
</evidence>
<dbReference type="GeneID" id="55751190"/>
<evidence type="ECO:0000256" key="1">
    <source>
        <dbReference type="ARBA" id="ARBA00002862"/>
    </source>
</evidence>
<dbReference type="AlphaFoldDB" id="A0A6M8AZ96"/>
<dbReference type="RefSeq" id="YP_009862975.1">
    <property type="nucleotide sequence ID" value="NC_049001.1"/>
</dbReference>
<dbReference type="InterPro" id="IPR003359">
    <property type="entry name" value="PSI_Ycf4_assembly"/>
</dbReference>
<feature type="transmembrane region" description="Helical" evidence="10">
    <location>
        <begin position="21"/>
        <end position="45"/>
    </location>
</feature>
<dbReference type="GO" id="GO:0015979">
    <property type="term" value="P:photosynthesis"/>
    <property type="evidence" value="ECO:0007669"/>
    <property type="project" value="UniProtKB-UniRule"/>
</dbReference>
<evidence type="ECO:0000256" key="5">
    <source>
        <dbReference type="ARBA" id="ARBA00022692"/>
    </source>
</evidence>
<feature type="transmembrane region" description="Helical" evidence="10">
    <location>
        <begin position="57"/>
        <end position="81"/>
    </location>
</feature>
<dbReference type="HAMAP" id="MF_00437">
    <property type="entry name" value="Ycf4"/>
    <property type="match status" value="1"/>
</dbReference>
<keyword evidence="4 10" id="KW-0602">Photosynthesis</keyword>
<keyword evidence="7 10" id="KW-0793">Thylakoid</keyword>
<geneLocation type="chloroplast" evidence="11"/>
<dbReference type="PANTHER" id="PTHR33288">
    <property type="match status" value="1"/>
</dbReference>
<proteinExistence type="inferred from homology"/>
<dbReference type="Pfam" id="PF02392">
    <property type="entry name" value="Ycf4"/>
    <property type="match status" value="1"/>
</dbReference>